<dbReference type="GO" id="GO:0016614">
    <property type="term" value="F:oxidoreductase activity, acting on CH-OH group of donors"/>
    <property type="evidence" value="ECO:0007669"/>
    <property type="project" value="InterPro"/>
</dbReference>
<evidence type="ECO:0000313" key="6">
    <source>
        <dbReference type="Proteomes" id="UP001219518"/>
    </source>
</evidence>
<name>A0AAE1I371_9NEOP</name>
<proteinExistence type="inferred from homology"/>
<feature type="binding site" evidence="2">
    <location>
        <position position="250"/>
    </location>
    <ligand>
        <name>FAD</name>
        <dbReference type="ChEBI" id="CHEBI:57692"/>
    </ligand>
</feature>
<keyword evidence="3" id="KW-0732">Signal</keyword>
<dbReference type="SUPFAM" id="SSF51905">
    <property type="entry name" value="FAD/NAD(P)-binding domain"/>
    <property type="match status" value="1"/>
</dbReference>
<keyword evidence="6" id="KW-1185">Reference proteome</keyword>
<reference evidence="5" key="1">
    <citation type="submission" date="2021-07" db="EMBL/GenBank/DDBJ databases">
        <authorList>
            <person name="Catto M.A."/>
            <person name="Jacobson A."/>
            <person name="Kennedy G."/>
            <person name="Labadie P."/>
            <person name="Hunt B.G."/>
            <person name="Srinivasan R."/>
        </authorList>
    </citation>
    <scope>NUCLEOTIDE SEQUENCE</scope>
    <source>
        <strain evidence="5">PL_HMW_Pooled</strain>
        <tissue evidence="5">Head</tissue>
    </source>
</reference>
<evidence type="ECO:0000256" key="3">
    <source>
        <dbReference type="SAM" id="SignalP"/>
    </source>
</evidence>
<evidence type="ECO:0000256" key="2">
    <source>
        <dbReference type="PIRSR" id="PIRSR000137-2"/>
    </source>
</evidence>
<feature type="chain" id="PRO_5042153379" evidence="3">
    <location>
        <begin position="22"/>
        <end position="597"/>
    </location>
</feature>
<dbReference type="Gene3D" id="3.30.560.10">
    <property type="entry name" value="Glucose Oxidase, domain 3"/>
    <property type="match status" value="1"/>
</dbReference>
<dbReference type="Proteomes" id="UP001219518">
    <property type="component" value="Unassembled WGS sequence"/>
</dbReference>
<dbReference type="GO" id="GO:0050660">
    <property type="term" value="F:flavin adenine dinucleotide binding"/>
    <property type="evidence" value="ECO:0007669"/>
    <property type="project" value="InterPro"/>
</dbReference>
<dbReference type="InterPro" id="IPR000172">
    <property type="entry name" value="GMC_OxRdtase_N"/>
</dbReference>
<keyword evidence="2" id="KW-0274">FAD</keyword>
<dbReference type="EMBL" id="JAHWGI010001437">
    <property type="protein sequence ID" value="KAK3932612.1"/>
    <property type="molecule type" value="Genomic_DNA"/>
</dbReference>
<dbReference type="Pfam" id="PF05199">
    <property type="entry name" value="GMC_oxred_C"/>
    <property type="match status" value="1"/>
</dbReference>
<gene>
    <name evidence="5" type="ORF">KUF71_013071</name>
</gene>
<dbReference type="AlphaFoldDB" id="A0AAE1I371"/>
<reference evidence="5" key="2">
    <citation type="journal article" date="2023" name="BMC Genomics">
        <title>Pest status, molecular evolution, and epigenetic factors derived from the genome assembly of Frankliniella fusca, a thysanopteran phytovirus vector.</title>
        <authorList>
            <person name="Catto M.A."/>
            <person name="Labadie P.E."/>
            <person name="Jacobson A.L."/>
            <person name="Kennedy G.G."/>
            <person name="Srinivasan R."/>
            <person name="Hunt B.G."/>
        </authorList>
    </citation>
    <scope>NUCLEOTIDE SEQUENCE</scope>
    <source>
        <strain evidence="5">PL_HMW_Pooled</strain>
    </source>
</reference>
<keyword evidence="2" id="KW-0285">Flavoprotein</keyword>
<dbReference type="PANTHER" id="PTHR11552:SF158">
    <property type="entry name" value="GH23626P-RELATED"/>
    <property type="match status" value="1"/>
</dbReference>
<dbReference type="PANTHER" id="PTHR11552">
    <property type="entry name" value="GLUCOSE-METHANOL-CHOLINE GMC OXIDOREDUCTASE"/>
    <property type="match status" value="1"/>
</dbReference>
<dbReference type="InterPro" id="IPR007867">
    <property type="entry name" value="GMC_OxRtase_C"/>
</dbReference>
<evidence type="ECO:0000313" key="5">
    <source>
        <dbReference type="EMBL" id="KAK3932612.1"/>
    </source>
</evidence>
<feature type="signal peptide" evidence="3">
    <location>
        <begin position="1"/>
        <end position="21"/>
    </location>
</feature>
<dbReference type="SUPFAM" id="SSF54373">
    <property type="entry name" value="FAD-linked reductases, C-terminal domain"/>
    <property type="match status" value="1"/>
</dbReference>
<protein>
    <submittedName>
        <fullName evidence="5">Glucose dehydrogenase [FAD, quinone]</fullName>
    </submittedName>
</protein>
<dbReference type="InterPro" id="IPR012132">
    <property type="entry name" value="GMC_OxRdtase"/>
</dbReference>
<evidence type="ECO:0000259" key="4">
    <source>
        <dbReference type="PROSITE" id="PS00624"/>
    </source>
</evidence>
<dbReference type="InterPro" id="IPR036188">
    <property type="entry name" value="FAD/NAD-bd_sf"/>
</dbReference>
<accession>A0AAE1I371</accession>
<dbReference type="Gene3D" id="3.50.50.60">
    <property type="entry name" value="FAD/NAD(P)-binding domain"/>
    <property type="match status" value="1"/>
</dbReference>
<feature type="domain" description="Glucose-methanol-choline oxidoreductase N-terminal" evidence="4">
    <location>
        <begin position="288"/>
        <end position="302"/>
    </location>
</feature>
<comment type="cofactor">
    <cofactor evidence="2">
        <name>FAD</name>
        <dbReference type="ChEBI" id="CHEBI:57692"/>
    </cofactor>
</comment>
<evidence type="ECO:0000256" key="1">
    <source>
        <dbReference type="ARBA" id="ARBA00010790"/>
    </source>
</evidence>
<sequence>MAGQCIAAATFISLIMSGVHFDAPTTPATAPDEVDFIVVGGGSGGAVVASRLSEVADWQVLLLEAGPEQESSSYVPTFYGWTTGNLKYDYMLKVEDSPNDYTGQISRAKQLGGCSSHNGMIYFRGTEDDYKCWESKGAKGWSFREVLPFFKKSEDCLDPDLAKDKEYHSTGGPLALQRMIYKDDNTNLLLKAYSEAGLRESDLNSGKHKEGYAWSQTTTKNGRRMSSNTAFLEQQRKRRCNLHVVTSAQVSQVVIDEKTKTATGVIFTDVDGNSRTVKARKEVVLSAGTYFSPQLLMVSGVGPAKTLYEAGIPLIVDLPGVGSNLQDHLVVRTMPRLQMLKTSKVPTVDDLLRDVDDFKKATGPRGAGPLGTMGSDSVVVRMRSPLQPWFDRRPYIYIQHPPGGWHDGVDRTPYCTNDTTTPNEVISYYDTVYPFVVLLHPKDTGTVLLNTTNPYGPPVIRQTVFKDSDDVRVYAAGLRRAVDILSGSKTLRKAGAELILSGGDSCKNIPKNSQRWYECLVRTEGGATWGHGVGTCSIGSVVDPRLRVYGVKGLRVADASVMPCVPGGGTNGPSMMIGERAADFIKRDHGVISRHPR</sequence>
<comment type="caution">
    <text evidence="5">The sequence shown here is derived from an EMBL/GenBank/DDBJ whole genome shotgun (WGS) entry which is preliminary data.</text>
</comment>
<dbReference type="PROSITE" id="PS00624">
    <property type="entry name" value="GMC_OXRED_2"/>
    <property type="match status" value="1"/>
</dbReference>
<dbReference type="Pfam" id="PF00732">
    <property type="entry name" value="GMC_oxred_N"/>
    <property type="match status" value="1"/>
</dbReference>
<dbReference type="PIRSF" id="PIRSF000137">
    <property type="entry name" value="Alcohol_oxidase"/>
    <property type="match status" value="1"/>
</dbReference>
<comment type="similarity">
    <text evidence="1">Belongs to the GMC oxidoreductase family.</text>
</comment>
<organism evidence="5 6">
    <name type="scientific">Frankliniella fusca</name>
    <dbReference type="NCBI Taxonomy" id="407009"/>
    <lineage>
        <taxon>Eukaryota</taxon>
        <taxon>Metazoa</taxon>
        <taxon>Ecdysozoa</taxon>
        <taxon>Arthropoda</taxon>
        <taxon>Hexapoda</taxon>
        <taxon>Insecta</taxon>
        <taxon>Pterygota</taxon>
        <taxon>Neoptera</taxon>
        <taxon>Paraneoptera</taxon>
        <taxon>Thysanoptera</taxon>
        <taxon>Terebrantia</taxon>
        <taxon>Thripoidea</taxon>
        <taxon>Thripidae</taxon>
        <taxon>Frankliniella</taxon>
    </lineage>
</organism>